<sequence length="122" mass="13565">QGFRNRAAGKEAWRPARGGLCLCLTSPSILVEFTGKYQQPSGSEGEDGDVEAALKKEVGDIKASTEMRLRRFQAVESGANNVHLHQDTWNRHVKDLQPMLNAVAYYLLTTVRVMTTNARGYL</sequence>
<name>A0A8C9IN85_9PRIM</name>
<dbReference type="Proteomes" id="UP000694416">
    <property type="component" value="Unplaced"/>
</dbReference>
<keyword evidence="2" id="KW-1185">Reference proteome</keyword>
<reference evidence="1" key="1">
    <citation type="submission" date="2025-08" db="UniProtKB">
        <authorList>
            <consortium name="Ensembl"/>
        </authorList>
    </citation>
    <scope>IDENTIFICATION</scope>
</reference>
<organism evidence="1 2">
    <name type="scientific">Piliocolobus tephrosceles</name>
    <name type="common">Ugandan red Colobus</name>
    <dbReference type="NCBI Taxonomy" id="591936"/>
    <lineage>
        <taxon>Eukaryota</taxon>
        <taxon>Metazoa</taxon>
        <taxon>Chordata</taxon>
        <taxon>Craniata</taxon>
        <taxon>Vertebrata</taxon>
        <taxon>Euteleostomi</taxon>
        <taxon>Mammalia</taxon>
        <taxon>Eutheria</taxon>
        <taxon>Euarchontoglires</taxon>
        <taxon>Primates</taxon>
        <taxon>Haplorrhini</taxon>
        <taxon>Catarrhini</taxon>
        <taxon>Cercopithecidae</taxon>
        <taxon>Colobinae</taxon>
        <taxon>Piliocolobus</taxon>
    </lineage>
</organism>
<accession>A0A8C9IN85</accession>
<dbReference type="Ensembl" id="ENSPTET00000053083.1">
    <property type="protein sequence ID" value="ENSPTEP00000039499.1"/>
    <property type="gene ID" value="ENSPTEG00000036537.1"/>
</dbReference>
<evidence type="ECO:0000313" key="2">
    <source>
        <dbReference type="Proteomes" id="UP000694416"/>
    </source>
</evidence>
<dbReference type="AlphaFoldDB" id="A0A8C9IN85"/>
<proteinExistence type="predicted"/>
<protein>
    <submittedName>
        <fullName evidence="1">Uncharacterized protein</fullName>
    </submittedName>
</protein>
<reference evidence="1" key="2">
    <citation type="submission" date="2025-09" db="UniProtKB">
        <authorList>
            <consortium name="Ensembl"/>
        </authorList>
    </citation>
    <scope>IDENTIFICATION</scope>
</reference>
<evidence type="ECO:0000313" key="1">
    <source>
        <dbReference type="Ensembl" id="ENSPTEP00000039499.1"/>
    </source>
</evidence>